<proteinExistence type="predicted"/>
<evidence type="ECO:0000313" key="3">
    <source>
        <dbReference type="EMBL" id="QHU07226.1"/>
    </source>
</evidence>
<feature type="transmembrane region" description="Helical" evidence="2">
    <location>
        <begin position="1298"/>
        <end position="1317"/>
    </location>
</feature>
<evidence type="ECO:0000256" key="2">
    <source>
        <dbReference type="SAM" id="Phobius"/>
    </source>
</evidence>
<evidence type="ECO:0000256" key="1">
    <source>
        <dbReference type="SAM" id="MobiDB-lite"/>
    </source>
</evidence>
<organism evidence="3">
    <name type="scientific">viral metagenome</name>
    <dbReference type="NCBI Taxonomy" id="1070528"/>
    <lineage>
        <taxon>unclassified sequences</taxon>
        <taxon>metagenomes</taxon>
        <taxon>organismal metagenomes</taxon>
    </lineage>
</organism>
<keyword evidence="2" id="KW-0812">Transmembrane</keyword>
<name>A0A6C0JQY4_9ZZZZ</name>
<keyword evidence="2" id="KW-1133">Transmembrane helix</keyword>
<keyword evidence="2" id="KW-0472">Membrane</keyword>
<feature type="transmembrane region" description="Helical" evidence="2">
    <location>
        <begin position="606"/>
        <end position="627"/>
    </location>
</feature>
<reference evidence="3" key="1">
    <citation type="journal article" date="2020" name="Nature">
        <title>Giant virus diversity and host interactions through global metagenomics.</title>
        <authorList>
            <person name="Schulz F."/>
            <person name="Roux S."/>
            <person name="Paez-Espino D."/>
            <person name="Jungbluth S."/>
            <person name="Walsh D.A."/>
            <person name="Denef V.J."/>
            <person name="McMahon K.D."/>
            <person name="Konstantinidis K.T."/>
            <person name="Eloe-Fadrosh E.A."/>
            <person name="Kyrpides N.C."/>
            <person name="Woyke T."/>
        </authorList>
    </citation>
    <scope>NUCLEOTIDE SEQUENCE</scope>
    <source>
        <strain evidence="3">GVMAG-S-1040241-154</strain>
    </source>
</reference>
<sequence>MSKLSLLLLIIVLYFIFEQFSKYSLLTLKYNNYYLYGTKLKNICKNEYLEYETPRFHLISNLNKIKTDSNKEEEKHKIIILIFAITFTMIISIIYASVIYAIFCDINNINKDEWKNLNILHYIYIIIMFSICLLVIINPIILSIYQLKENELFRKVLSPFNYSESIDGFLPYIILFSVLVILKVIIIKYNFKTPLFTDKDKSEASGKEASGKETSGKEASGKEASGKETSGKEAETSSFKGIQELLVFVAYSFIYLGVIYFITNIFMLYYNNKTYDDNNENIILKYIDNIIGYKEHKKFIDYYIISKIEFDNNNNNNLLGLIYNKLREQNIDNESFKDITFVSSNFNYNNKTFTKSFTQSNIDKYKTKCRKYLDAGNETLYAALTGTAPQPLELDSDEGLIAQEIIVKETYDDIILKLIINNVQTNLVNDETKLQEIVIDLIKLIMILQISATMPGENTEININNRIKTYFDKYLFSKLCITKVEYEKLSETDKLKYKDNPLDYKVILMNIFSDGKLNDDIFKVNEDLYNKIDSIKLFIDDTRSVTKKILDYFDIYIDKISTENLVKGNLATSLADYNMLYKNQPGENEKDQLEQRIDKPIFRRKLSGLLFIFIMFILSLIVLYFIIKFKNKDDKFKYLLEKIKLIILPFSSIFLILFIINCTYEYNKIFEKNIINNVETSYKIMLKKVNNNFNFVINNEHNIYKEKFSVCKPVSNTIVSVFMSNILKLNLFSKNSGLKQNLSSASSGYPQKLIDDSYLDNKCNNKLEKHKYDFKEYINDIYYTHCYTPNINHINNLINNLLIIDSTNYDKIENFHIKFNNIDSKNKIHFGEKIREKIKEEKSDILYDLNRAEKTLKNIIYKSLYNVLVNDKLYNGDTINAGINYLKNYGEDNFYDDLDDTLYSRNIEYQGYKNLVDNIVDKYSNILLYNLYLLSVLLYKTKINNLVDLLTFLNNNLKSGLNWVLDNQGNADNLPPELADADKNKLIAELKKKGSANNNEKIYLDYIDNILKITFIESTDYYITVNSKSYKLVNNNGGISYNLKVYISEYIDNITEGFSELFTELNSIFNNNTESNNHKFVNYIINNYNNLNCANVHSDTVLRPILTDENIEVISQDDKFSFRCSKLLKIINNFNNNLLIFIQSFCSTYKNIDKINMQDDCNEYPVPFKQSKEKIEILKIISLDYINTMNLLNTHFSKELTDSKLLVNLNEIDKLLNKFLALYDSIDLENDVHSVIKTKLIDNDIQTIYKQSTIIYNELNIDFNEYIKLTFDNDYTIDIDDLRTTGIKESDDIKNTNILFIVLIIIYIVSLILIKYIK</sequence>
<feature type="transmembrane region" description="Helical" evidence="2">
    <location>
        <begin position="169"/>
        <end position="191"/>
    </location>
</feature>
<feature type="transmembrane region" description="Helical" evidence="2">
    <location>
        <begin position="245"/>
        <end position="270"/>
    </location>
</feature>
<feature type="transmembrane region" description="Helical" evidence="2">
    <location>
        <begin position="123"/>
        <end position="145"/>
    </location>
</feature>
<feature type="transmembrane region" description="Helical" evidence="2">
    <location>
        <begin position="639"/>
        <end position="660"/>
    </location>
</feature>
<accession>A0A6C0JQY4</accession>
<protein>
    <submittedName>
        <fullName evidence="3">Uncharacterized protein</fullName>
    </submittedName>
</protein>
<dbReference type="EMBL" id="MN740684">
    <property type="protein sequence ID" value="QHU07226.1"/>
    <property type="molecule type" value="Genomic_DNA"/>
</dbReference>
<feature type="transmembrane region" description="Helical" evidence="2">
    <location>
        <begin position="78"/>
        <end position="103"/>
    </location>
</feature>
<feature type="region of interest" description="Disordered" evidence="1">
    <location>
        <begin position="200"/>
        <end position="232"/>
    </location>
</feature>